<dbReference type="GO" id="GO:0005524">
    <property type="term" value="F:ATP binding"/>
    <property type="evidence" value="ECO:0007669"/>
    <property type="project" value="UniProtKB-KW"/>
</dbReference>
<evidence type="ECO:0000259" key="11">
    <source>
        <dbReference type="Pfam" id="PF22973"/>
    </source>
</evidence>
<reference evidence="14" key="1">
    <citation type="submission" date="2022-04" db="EMBL/GenBank/DDBJ databases">
        <title>Carnegiea gigantea Genome sequencing and assembly v2.</title>
        <authorList>
            <person name="Copetti D."/>
            <person name="Sanderson M.J."/>
            <person name="Burquez A."/>
            <person name="Wojciechowski M.F."/>
        </authorList>
    </citation>
    <scope>NUCLEOTIDE SEQUENCE</scope>
    <source>
        <strain evidence="14">SGP5-SGP5p</strain>
        <tissue evidence="14">Aerial part</tissue>
    </source>
</reference>
<keyword evidence="9" id="KW-0119">Carbohydrate metabolism</keyword>
<evidence type="ECO:0000256" key="4">
    <source>
        <dbReference type="ARBA" id="ARBA00022723"/>
    </source>
</evidence>
<evidence type="ECO:0000256" key="1">
    <source>
        <dbReference type="ARBA" id="ARBA00001946"/>
    </source>
</evidence>
<feature type="domain" description="DUF7067" evidence="13">
    <location>
        <begin position="200"/>
        <end position="254"/>
    </location>
</feature>
<organism evidence="14 15">
    <name type="scientific">Carnegiea gigantea</name>
    <dbReference type="NCBI Taxonomy" id="171969"/>
    <lineage>
        <taxon>Eukaryota</taxon>
        <taxon>Viridiplantae</taxon>
        <taxon>Streptophyta</taxon>
        <taxon>Embryophyta</taxon>
        <taxon>Tracheophyta</taxon>
        <taxon>Spermatophyta</taxon>
        <taxon>Magnoliopsida</taxon>
        <taxon>eudicotyledons</taxon>
        <taxon>Gunneridae</taxon>
        <taxon>Pentapetalae</taxon>
        <taxon>Caryophyllales</taxon>
        <taxon>Cactineae</taxon>
        <taxon>Cactaceae</taxon>
        <taxon>Cactoideae</taxon>
        <taxon>Echinocereeae</taxon>
        <taxon>Carnegiea</taxon>
    </lineage>
</organism>
<dbReference type="OrthoDB" id="6123450at2759"/>
<evidence type="ECO:0000259" key="10">
    <source>
        <dbReference type="Pfam" id="PF01326"/>
    </source>
</evidence>
<name>A0A9Q1QFD9_9CARY</name>
<evidence type="ECO:0000256" key="6">
    <source>
        <dbReference type="ARBA" id="ARBA00022777"/>
    </source>
</evidence>
<evidence type="ECO:0008006" key="16">
    <source>
        <dbReference type="Google" id="ProtNLM"/>
    </source>
</evidence>
<gene>
    <name evidence="14" type="ORF">Cgig2_024614</name>
</gene>
<feature type="domain" description="Alpha-glucan water dikinase-like N-terminal Ig-like" evidence="12">
    <location>
        <begin position="70"/>
        <end position="186"/>
    </location>
</feature>
<evidence type="ECO:0000256" key="3">
    <source>
        <dbReference type="ARBA" id="ARBA00022679"/>
    </source>
</evidence>
<protein>
    <recommendedName>
        <fullName evidence="16">Pyruvate phosphate dikinase AMP/ATP-binding domain-containing protein</fullName>
    </recommendedName>
</protein>
<dbReference type="EMBL" id="JAKOGI010000250">
    <property type="protein sequence ID" value="KAJ8438525.1"/>
    <property type="molecule type" value="Genomic_DNA"/>
</dbReference>
<evidence type="ECO:0000259" key="13">
    <source>
        <dbReference type="Pfam" id="PF23229"/>
    </source>
</evidence>
<sequence length="1320" mass="147355">MSNSIGRPLFLENYQSKINCNGRRIPLFRVEATSKLENLPAFRKQFYGKSLKSCNFAPSFVVTPRAVLTTDSASSVAVTPMSSGCIAKVEIHVTNTNDHNLVLHWGGIGDIQGKWVLPSHRPEGTRVHDDAALRTPFQKSGSGSFLTIEIDDPALQAIEFLVLNEARNICLKIMFKNNGQNFLVKLPAQAAYVQHESIPEDLVRMQAYIRWERAGKPNSSVEKQHEEFEEARKELQMQIDNGVSVEEIREKIAKGELQTKVEKQMETKSNYTSERIQRKERDLTQIINKYAAGAGEELSQKPKTLSAVQLFAEAKEAEDGALIVKKKIFELADKQLLVLVTKLDDKTRIHLVTDFLEPLTLHWALSKEGLEWLAPPTDVIPSGSVSLEKAAETQFTAFSFADQSHQVRPGIELGYRSVDFEFQLQSVEIEFEGDDFGGMPFVLISAGNWIKEKGSDFYVDLSVKSKQKDAGDGQRTAKSLLETIASMESEAQKSFMHRFNIAADLLDEAVDAGELGLAGILVWMRFMATRQLIWNKNYNVKPREISSAQDRLTDSLQNIFSSQPKYGELVRMIMSFIGRGGEGDAGQRIRDEILVIQRNNDCMGGMMEEWHQKLHNNTSPDDVIICQALMDYIKSDFDVSIYWKTLNENGITKERLLSYDRAIHSEPNFRSEQKEGLLHDLGQYMRTLKAVHSGADLEAAICRCMGYKDEGQGFMVGVKMDPVPGLPSGFPELLHFVSKHVEDRNVEVLLEGLLEARQELCPILFKCSDRLKDIIFLDLALDSCVRTAIERGYEELNEAGPEKIMYFISMVIENLALSSDDNEDLIYCWKGWNSAIDMLKSKDENWPLYAKSVMDRTRLSLASKAEFYQRVLQPSAEYLGSLLEVDQWAVNIFTEEIIRGGSAASLSSLLNRLDPVLREIAHLGSWQIISPVEVVGYVEVVNELLSVQNKSYERPTILVANHVKGEEEIPDGTVAVLTLDMPDILSHLCSLRDSDSLSLSEANEGEFKGTSAKDIDENNSSPSVSLVKKKFSGKYAIASEEFTGEMVGAKSRNISYLKGKVPSWIGVPTSVALPFGVFEEILSYGPNKEVANKLEALKNELQDRGALAEIRQTVLDLTAPSQLVEELKNKMKSSGMPWPGDDGENRWEQAWTAIKKEIVSADYAFVIHTTNPSSGDSSEIYAEVVKGLGETLVGAYPGRALSFVCKKNDLESPKVLGYPSKPIGLFIKRSIIFRSDSNGEDLEGYAGAGLYDSVPMDEEERAVLDYSVDPLITDGNFRRSVLSNIARAGSEIEELYGSPQDIEGVVKDGKIYVVQARPQM</sequence>
<evidence type="ECO:0000259" key="12">
    <source>
        <dbReference type="Pfam" id="PF23166"/>
    </source>
</evidence>
<dbReference type="PANTHER" id="PTHR46999:SF1">
    <property type="entry name" value="ALPHA-GLUCAN WATER DIKINASE 1, CHLOROPLASTIC"/>
    <property type="match status" value="1"/>
</dbReference>
<proteinExistence type="inferred from homology"/>
<comment type="cofactor">
    <cofactor evidence="1">
        <name>Mg(2+)</name>
        <dbReference type="ChEBI" id="CHEBI:18420"/>
    </cofactor>
</comment>
<accession>A0A9Q1QFD9</accession>
<dbReference type="Pfam" id="PF23166">
    <property type="entry name" value="Ig_N_CWD1"/>
    <property type="match status" value="2"/>
</dbReference>
<evidence type="ECO:0000313" key="14">
    <source>
        <dbReference type="EMBL" id="KAJ8438525.1"/>
    </source>
</evidence>
<evidence type="ECO:0000256" key="7">
    <source>
        <dbReference type="ARBA" id="ARBA00022840"/>
    </source>
</evidence>
<feature type="domain" description="Alpha-glucan water dikinase-like N-terminal Ig-like" evidence="12">
    <location>
        <begin position="326"/>
        <end position="461"/>
    </location>
</feature>
<feature type="domain" description="Alpha-glucan water dikinase phosphohistidine-like" evidence="11">
    <location>
        <begin position="925"/>
        <end position="989"/>
    </location>
</feature>
<keyword evidence="3" id="KW-0808">Transferase</keyword>
<dbReference type="InterPro" id="IPR055495">
    <property type="entry name" value="CWD_DUF7067"/>
</dbReference>
<dbReference type="Pfam" id="PF01326">
    <property type="entry name" value="PPDK_N"/>
    <property type="match status" value="1"/>
</dbReference>
<keyword evidence="6" id="KW-0418">Kinase</keyword>
<evidence type="ECO:0000313" key="15">
    <source>
        <dbReference type="Proteomes" id="UP001153076"/>
    </source>
</evidence>
<evidence type="ECO:0000256" key="9">
    <source>
        <dbReference type="ARBA" id="ARBA00023277"/>
    </source>
</evidence>
<evidence type="ECO:0000256" key="5">
    <source>
        <dbReference type="ARBA" id="ARBA00022741"/>
    </source>
</evidence>
<dbReference type="Proteomes" id="UP001153076">
    <property type="component" value="Unassembled WGS sequence"/>
</dbReference>
<keyword evidence="15" id="KW-1185">Reference proteome</keyword>
<dbReference type="GO" id="GO:0046872">
    <property type="term" value="F:metal ion binding"/>
    <property type="evidence" value="ECO:0007669"/>
    <property type="project" value="UniProtKB-KW"/>
</dbReference>
<evidence type="ECO:0000256" key="8">
    <source>
        <dbReference type="ARBA" id="ARBA00022842"/>
    </source>
</evidence>
<dbReference type="PANTHER" id="PTHR46999">
    <property type="entry name" value="ALPHA-GLUCAN WATER DIKINASE 1, CHLOROPLASTIC-RELATED"/>
    <property type="match status" value="1"/>
</dbReference>
<dbReference type="InterPro" id="IPR054481">
    <property type="entry name" value="GWD1_pHisD"/>
</dbReference>
<dbReference type="Pfam" id="PF23229">
    <property type="entry name" value="DUF7067"/>
    <property type="match status" value="1"/>
</dbReference>
<comment type="caution">
    <text evidence="14">The sequence shown here is derived from an EMBL/GenBank/DDBJ whole genome shotgun (WGS) entry which is preliminary data.</text>
</comment>
<comment type="similarity">
    <text evidence="2">Belongs to the PEP-utilizing enzyme family.</text>
</comment>
<evidence type="ECO:0000256" key="2">
    <source>
        <dbReference type="ARBA" id="ARBA00007837"/>
    </source>
</evidence>
<keyword evidence="4" id="KW-0479">Metal-binding</keyword>
<dbReference type="InterPro" id="IPR002192">
    <property type="entry name" value="PPDK_AMP/ATP-bd"/>
</dbReference>
<keyword evidence="5" id="KW-0547">Nucleotide-binding</keyword>
<feature type="domain" description="Pyruvate phosphate dikinase AMP/ATP-binding" evidence="10">
    <location>
        <begin position="1157"/>
        <end position="1319"/>
    </location>
</feature>
<dbReference type="SUPFAM" id="SSF56059">
    <property type="entry name" value="Glutathione synthetase ATP-binding domain-like"/>
    <property type="match status" value="1"/>
</dbReference>
<dbReference type="Gene3D" id="3.30.470.20">
    <property type="entry name" value="ATP-grasp fold, B domain"/>
    <property type="match status" value="1"/>
</dbReference>
<keyword evidence="8" id="KW-0460">Magnesium</keyword>
<dbReference type="InterPro" id="IPR056301">
    <property type="entry name" value="GWD-like_N_Ig"/>
</dbReference>
<keyword evidence="7" id="KW-0067">ATP-binding</keyword>
<dbReference type="GO" id="GO:0016301">
    <property type="term" value="F:kinase activity"/>
    <property type="evidence" value="ECO:0007669"/>
    <property type="project" value="UniProtKB-KW"/>
</dbReference>
<dbReference type="Pfam" id="PF22973">
    <property type="entry name" value="GWD1_pHisD"/>
    <property type="match status" value="1"/>
</dbReference>